<keyword evidence="1" id="KW-0812">Transmembrane</keyword>
<dbReference type="Proteomes" id="UP000094296">
    <property type="component" value="Unassembled WGS sequence"/>
</dbReference>
<dbReference type="PANTHER" id="PTHR36007">
    <property type="entry name" value="TRANSPORT PROTEIN-RELATED"/>
    <property type="match status" value="1"/>
</dbReference>
<dbReference type="PANTHER" id="PTHR36007:SF2">
    <property type="entry name" value="TRANSPORT PROTEIN-RELATED"/>
    <property type="match status" value="1"/>
</dbReference>
<feature type="transmembrane region" description="Helical" evidence="1">
    <location>
        <begin position="136"/>
        <end position="160"/>
    </location>
</feature>
<feature type="transmembrane region" description="Helical" evidence="1">
    <location>
        <begin position="7"/>
        <end position="30"/>
    </location>
</feature>
<evidence type="ECO:0000313" key="2">
    <source>
        <dbReference type="EMBL" id="OEF96380.1"/>
    </source>
</evidence>
<dbReference type="EMBL" id="MIJE01000032">
    <property type="protein sequence ID" value="OEF96380.1"/>
    <property type="molecule type" value="Genomic_DNA"/>
</dbReference>
<keyword evidence="1" id="KW-0472">Membrane</keyword>
<protein>
    <submittedName>
        <fullName evidence="2">Ligand-binding protein SH3</fullName>
    </submittedName>
</protein>
<keyword evidence="3" id="KW-1185">Reference proteome</keyword>
<dbReference type="InterPro" id="IPR009577">
    <property type="entry name" value="Sm_multidrug_ex"/>
</dbReference>
<feature type="transmembrane region" description="Helical" evidence="1">
    <location>
        <begin position="102"/>
        <end position="130"/>
    </location>
</feature>
<name>A0A1E5G0S1_9FIRM</name>
<dbReference type="STRING" id="766136.BHF68_09300"/>
<sequence length="161" mass="18012">MKEYIYIIVDFLSTLPTELIVIIIAAMPVIELRGAIPVGVELGLPVFKAWYLSIIGNLLPILPILYFFQPISNIMLRFKWYQSFYNWLYNRTMRKSDRVQKYGAIGLIFFTAVPLPTTGAWTACLAAILFRIPIKMAFAAIAAGVIFAGVIVAILSGMFLG</sequence>
<dbReference type="AlphaFoldDB" id="A0A1E5G0S1"/>
<evidence type="ECO:0000256" key="1">
    <source>
        <dbReference type="SAM" id="Phobius"/>
    </source>
</evidence>
<evidence type="ECO:0000313" key="3">
    <source>
        <dbReference type="Proteomes" id="UP000094296"/>
    </source>
</evidence>
<feature type="transmembrane region" description="Helical" evidence="1">
    <location>
        <begin position="50"/>
        <end position="68"/>
    </location>
</feature>
<keyword evidence="1" id="KW-1133">Transmembrane helix</keyword>
<proteinExistence type="predicted"/>
<organism evidence="2 3">
    <name type="scientific">Desulfuribacillus alkaliarsenatis</name>
    <dbReference type="NCBI Taxonomy" id="766136"/>
    <lineage>
        <taxon>Bacteria</taxon>
        <taxon>Bacillati</taxon>
        <taxon>Bacillota</taxon>
        <taxon>Desulfuribacillia</taxon>
        <taxon>Desulfuribacillales</taxon>
        <taxon>Desulfuribacillaceae</taxon>
        <taxon>Desulfuribacillus</taxon>
    </lineage>
</organism>
<reference evidence="2 3" key="1">
    <citation type="submission" date="2016-09" db="EMBL/GenBank/DDBJ databases">
        <title>Draft genome sequence for the type strain of Desulfuribacillus alkaliarsenatis AHT28, an obligately anaerobic, sulfidogenic bacterium isolated from Russian soda lake sediments.</title>
        <authorList>
            <person name="Abin C.A."/>
            <person name="Hollibaugh J.T."/>
        </authorList>
    </citation>
    <scope>NUCLEOTIDE SEQUENCE [LARGE SCALE GENOMIC DNA]</scope>
    <source>
        <strain evidence="2 3">AHT28</strain>
    </source>
</reference>
<accession>A0A1E5G0S1</accession>
<comment type="caution">
    <text evidence="2">The sequence shown here is derived from an EMBL/GenBank/DDBJ whole genome shotgun (WGS) entry which is preliminary data.</text>
</comment>
<gene>
    <name evidence="2" type="ORF">BHF68_09300</name>
</gene>
<dbReference type="Pfam" id="PF06695">
    <property type="entry name" value="Sm_multidrug_ex"/>
    <property type="match status" value="1"/>
</dbReference>